<dbReference type="Gene3D" id="1.10.441.10">
    <property type="entry name" value="Phosphomannose Isomerase, domain 2"/>
    <property type="match status" value="1"/>
</dbReference>
<dbReference type="PROSITE" id="PS00965">
    <property type="entry name" value="PMI_I_1"/>
    <property type="match status" value="1"/>
</dbReference>
<dbReference type="InterPro" id="IPR001250">
    <property type="entry name" value="Man6P_Isoase-1"/>
</dbReference>
<feature type="domain" description="Phosphomannose isomerase type I catalytic" evidence="8">
    <location>
        <begin position="6"/>
        <end position="153"/>
    </location>
</feature>
<dbReference type="PIRSF" id="PIRSF001480">
    <property type="entry name" value="Mannose-6-phosphate_isomerase"/>
    <property type="match status" value="1"/>
</dbReference>
<keyword evidence="6" id="KW-0862">Zinc</keyword>
<dbReference type="InterPro" id="IPR014710">
    <property type="entry name" value="RmlC-like_jellyroll"/>
</dbReference>
<reference evidence="10" key="1">
    <citation type="journal article" date="2019" name="Int. J. Syst. Evol. Microbiol.">
        <title>The Global Catalogue of Microorganisms (GCM) 10K type strain sequencing project: providing services to taxonomists for standard genome sequencing and annotation.</title>
        <authorList>
            <consortium name="The Broad Institute Genomics Platform"/>
            <consortium name="The Broad Institute Genome Sequencing Center for Infectious Disease"/>
            <person name="Wu L."/>
            <person name="Ma J."/>
        </authorList>
    </citation>
    <scope>NUCLEOTIDE SEQUENCE [LARGE SCALE GENOMIC DNA]</scope>
    <source>
        <strain evidence="10">KCTC 23299</strain>
    </source>
</reference>
<dbReference type="EC" id="5.3.1.8" evidence="4"/>
<evidence type="ECO:0000256" key="1">
    <source>
        <dbReference type="ARBA" id="ARBA00000757"/>
    </source>
</evidence>
<dbReference type="PANTHER" id="PTHR10309:SF0">
    <property type="entry name" value="MANNOSE-6-PHOSPHATE ISOMERASE"/>
    <property type="match status" value="1"/>
</dbReference>
<organism evidence="9 10">
    <name type="scientific">Terrimonas rubra</name>
    <dbReference type="NCBI Taxonomy" id="1035890"/>
    <lineage>
        <taxon>Bacteria</taxon>
        <taxon>Pseudomonadati</taxon>
        <taxon>Bacteroidota</taxon>
        <taxon>Chitinophagia</taxon>
        <taxon>Chitinophagales</taxon>
        <taxon>Chitinophagaceae</taxon>
        <taxon>Terrimonas</taxon>
    </lineage>
</organism>
<evidence type="ECO:0000259" key="8">
    <source>
        <dbReference type="Pfam" id="PF20511"/>
    </source>
</evidence>
<dbReference type="GO" id="GO:0004476">
    <property type="term" value="F:mannose-6-phosphate isomerase activity"/>
    <property type="evidence" value="ECO:0007669"/>
    <property type="project" value="UniProtKB-EC"/>
</dbReference>
<name>A0ABW6A7N7_9BACT</name>
<dbReference type="Proteomes" id="UP001597511">
    <property type="component" value="Unassembled WGS sequence"/>
</dbReference>
<keyword evidence="7 9" id="KW-0413">Isomerase</keyword>
<dbReference type="Gene3D" id="2.60.120.10">
    <property type="entry name" value="Jelly Rolls"/>
    <property type="match status" value="2"/>
</dbReference>
<evidence type="ECO:0000256" key="4">
    <source>
        <dbReference type="ARBA" id="ARBA00011956"/>
    </source>
</evidence>
<evidence type="ECO:0000313" key="9">
    <source>
        <dbReference type="EMBL" id="MFD2920641.1"/>
    </source>
</evidence>
<comment type="cofactor">
    <cofactor evidence="2">
        <name>Zn(2+)</name>
        <dbReference type="ChEBI" id="CHEBI:29105"/>
    </cofactor>
</comment>
<dbReference type="PRINTS" id="PR00714">
    <property type="entry name" value="MAN6PISMRASE"/>
</dbReference>
<proteinExistence type="inferred from homology"/>
<keyword evidence="10" id="KW-1185">Reference proteome</keyword>
<comment type="catalytic activity">
    <reaction evidence="1">
        <text>D-mannose 6-phosphate = D-fructose 6-phosphate</text>
        <dbReference type="Rhea" id="RHEA:12356"/>
        <dbReference type="ChEBI" id="CHEBI:58735"/>
        <dbReference type="ChEBI" id="CHEBI:61527"/>
        <dbReference type="EC" id="5.3.1.8"/>
    </reaction>
</comment>
<evidence type="ECO:0000256" key="2">
    <source>
        <dbReference type="ARBA" id="ARBA00001947"/>
    </source>
</evidence>
<sequence length="402" mass="44283">MNKIAALQGSVKHYDWGGFHFIPALLQLNNPELKPFAEYWLGVHPQANTQVIPPKGEPVLLSQVINDNPEATIGDTVNKNFGTVPFLLKLLDVKDMLSIQVHPSKAAAAAAFDKENEDGIALTAPHRNYKDKNHKPELMVAMSDFWLLHGFKPENELKAVLTKTAELAFLLPYFESGSYAGLYQYVMSLPQAEVNKTLTPLADRILPLYEQNKLQKNEEDFWAARAMNTFKSDTGIDRGIFSVYLFNVVQMKRGEAIFQDAGVSHAYLEGQNVEIMASSDNVLRGGLTTKHIDVPELLKHTLCQATHPNILKGEPVAGETVFKTPAADFELGRFSLQAGQETGYTSQTTDILLLTSGNVTITDGTDTVNLHTGQLAAVVFANTTVTIQATEQTELFRATVPV</sequence>
<protein>
    <recommendedName>
        <fullName evidence="4">mannose-6-phosphate isomerase</fullName>
        <ecNumber evidence="4">5.3.1.8</ecNumber>
    </recommendedName>
</protein>
<dbReference type="RefSeq" id="WP_386099390.1">
    <property type="nucleotide sequence ID" value="NZ_JBHUOZ010000003.1"/>
</dbReference>
<dbReference type="InterPro" id="IPR011051">
    <property type="entry name" value="RmlC_Cupin_sf"/>
</dbReference>
<evidence type="ECO:0000256" key="7">
    <source>
        <dbReference type="ARBA" id="ARBA00023235"/>
    </source>
</evidence>
<dbReference type="InterPro" id="IPR018050">
    <property type="entry name" value="Pmannose_isomerase-type1_CS"/>
</dbReference>
<dbReference type="EMBL" id="JBHUOZ010000003">
    <property type="protein sequence ID" value="MFD2920641.1"/>
    <property type="molecule type" value="Genomic_DNA"/>
</dbReference>
<dbReference type="InterPro" id="IPR016305">
    <property type="entry name" value="Mannose-6-P_Isomerase"/>
</dbReference>
<comment type="similarity">
    <text evidence="3">Belongs to the mannose-6-phosphate isomerase type 1 family.</text>
</comment>
<evidence type="ECO:0000313" key="10">
    <source>
        <dbReference type="Proteomes" id="UP001597511"/>
    </source>
</evidence>
<dbReference type="Pfam" id="PF20511">
    <property type="entry name" value="PMI_typeI_cat"/>
    <property type="match status" value="1"/>
</dbReference>
<evidence type="ECO:0000256" key="5">
    <source>
        <dbReference type="ARBA" id="ARBA00022723"/>
    </source>
</evidence>
<dbReference type="InterPro" id="IPR046457">
    <property type="entry name" value="PMI_typeI_cat"/>
</dbReference>
<keyword evidence="5" id="KW-0479">Metal-binding</keyword>
<evidence type="ECO:0000256" key="6">
    <source>
        <dbReference type="ARBA" id="ARBA00022833"/>
    </source>
</evidence>
<gene>
    <name evidence="9" type="primary">manA</name>
    <name evidence="9" type="ORF">ACFS6H_13015</name>
</gene>
<dbReference type="SUPFAM" id="SSF51182">
    <property type="entry name" value="RmlC-like cupins"/>
    <property type="match status" value="1"/>
</dbReference>
<dbReference type="CDD" id="cd07011">
    <property type="entry name" value="cupin_PMI_type_I_N"/>
    <property type="match status" value="1"/>
</dbReference>
<evidence type="ECO:0000256" key="3">
    <source>
        <dbReference type="ARBA" id="ARBA00010772"/>
    </source>
</evidence>
<dbReference type="PANTHER" id="PTHR10309">
    <property type="entry name" value="MANNOSE-6-PHOSPHATE ISOMERASE"/>
    <property type="match status" value="1"/>
</dbReference>
<accession>A0ABW6A7N7</accession>
<dbReference type="NCBIfam" id="TIGR00218">
    <property type="entry name" value="manA"/>
    <property type="match status" value="1"/>
</dbReference>
<comment type="caution">
    <text evidence="9">The sequence shown here is derived from an EMBL/GenBank/DDBJ whole genome shotgun (WGS) entry which is preliminary data.</text>
</comment>